<sequence>MSVLTGSISNGFLGRAFAVISAAGAAAAAVEAHRAPRDRDLRTLGIDPQGFRQVRR</sequence>
<evidence type="ECO:0000313" key="3">
    <source>
        <dbReference type="Proteomes" id="UP000541470"/>
    </source>
</evidence>
<gene>
    <name evidence="2" type="ORF">HHL25_20015</name>
</gene>
<keyword evidence="1" id="KW-0812">Transmembrane</keyword>
<comment type="caution">
    <text evidence="2">The sequence shown here is derived from an EMBL/GenBank/DDBJ whole genome shotgun (WGS) entry which is preliminary data.</text>
</comment>
<feature type="transmembrane region" description="Helical" evidence="1">
    <location>
        <begin position="12"/>
        <end position="32"/>
    </location>
</feature>
<evidence type="ECO:0000256" key="1">
    <source>
        <dbReference type="SAM" id="Phobius"/>
    </source>
</evidence>
<keyword evidence="1" id="KW-0472">Membrane</keyword>
<accession>A0A7Y0FXC6</accession>
<keyword evidence="1" id="KW-1133">Transmembrane helix</keyword>
<reference evidence="2 3" key="1">
    <citation type="submission" date="2020-04" db="EMBL/GenBank/DDBJ databases">
        <title>Rhizobium sp. S-51 isolated from soil.</title>
        <authorList>
            <person name="Dahal R.H."/>
        </authorList>
    </citation>
    <scope>NUCLEOTIDE SEQUENCE [LARGE SCALE GENOMIC DNA]</scope>
    <source>
        <strain evidence="2 3">S-51</strain>
    </source>
</reference>
<organism evidence="2 3">
    <name type="scientific">Rhizobium terricola</name>
    <dbReference type="NCBI Taxonomy" id="2728849"/>
    <lineage>
        <taxon>Bacteria</taxon>
        <taxon>Pseudomonadati</taxon>
        <taxon>Pseudomonadota</taxon>
        <taxon>Alphaproteobacteria</taxon>
        <taxon>Hyphomicrobiales</taxon>
        <taxon>Rhizobiaceae</taxon>
        <taxon>Rhizobium/Agrobacterium group</taxon>
        <taxon>Rhizobium</taxon>
    </lineage>
</organism>
<dbReference type="Proteomes" id="UP000541470">
    <property type="component" value="Unassembled WGS sequence"/>
</dbReference>
<keyword evidence="3" id="KW-1185">Reference proteome</keyword>
<dbReference type="RefSeq" id="WP_169594971.1">
    <property type="nucleotide sequence ID" value="NZ_JABBGK010000006.1"/>
</dbReference>
<proteinExistence type="predicted"/>
<evidence type="ECO:0000313" key="2">
    <source>
        <dbReference type="EMBL" id="NML76423.1"/>
    </source>
</evidence>
<name>A0A7Y0FXC6_9HYPH</name>
<dbReference type="EMBL" id="JABBGK010000006">
    <property type="protein sequence ID" value="NML76423.1"/>
    <property type="molecule type" value="Genomic_DNA"/>
</dbReference>
<evidence type="ECO:0008006" key="4">
    <source>
        <dbReference type="Google" id="ProtNLM"/>
    </source>
</evidence>
<dbReference type="AlphaFoldDB" id="A0A7Y0FXC6"/>
<protein>
    <recommendedName>
        <fullName evidence="4">DUF1127 domain-containing protein</fullName>
    </recommendedName>
</protein>